<dbReference type="Gene3D" id="1.10.260.40">
    <property type="entry name" value="lambda repressor-like DNA-binding domains"/>
    <property type="match status" value="1"/>
</dbReference>
<feature type="domain" description="HTH cro/C1-type" evidence="1">
    <location>
        <begin position="20"/>
        <end position="70"/>
    </location>
</feature>
<protein>
    <recommendedName>
        <fullName evidence="1">HTH cro/C1-type domain-containing protein</fullName>
    </recommendedName>
</protein>
<dbReference type="Proteomes" id="UP000032049">
    <property type="component" value="Unassembled WGS sequence"/>
</dbReference>
<evidence type="ECO:0000313" key="3">
    <source>
        <dbReference type="Proteomes" id="UP000032049"/>
    </source>
</evidence>
<dbReference type="STRING" id="1503925.TH53_21785"/>
<dbReference type="InterPro" id="IPR001387">
    <property type="entry name" value="Cro/C1-type_HTH"/>
</dbReference>
<dbReference type="GO" id="GO:0003677">
    <property type="term" value="F:DNA binding"/>
    <property type="evidence" value="ECO:0007669"/>
    <property type="project" value="InterPro"/>
</dbReference>
<evidence type="ECO:0000259" key="1">
    <source>
        <dbReference type="PROSITE" id="PS50943"/>
    </source>
</evidence>
<sequence>MRNNHTEVDQKIGKRFHLVRRHLELTQAEMAAICEIKQSMISYIEGGKRDLPTNAIQNLFLKKNISPTYLLTGGDNMEFNKPTDTQISGKIKNMEADIEILKAEIERLKTPVLK</sequence>
<dbReference type="EMBL" id="JXRA01000110">
    <property type="protein sequence ID" value="KIO75245.1"/>
    <property type="molecule type" value="Genomic_DNA"/>
</dbReference>
<keyword evidence="3" id="KW-1185">Reference proteome</keyword>
<dbReference type="InterPro" id="IPR010982">
    <property type="entry name" value="Lambda_DNA-bd_dom_sf"/>
</dbReference>
<dbReference type="OrthoDB" id="1359946at2"/>
<dbReference type="RefSeq" id="WP_041885557.1">
    <property type="nucleotide sequence ID" value="NZ_CP157278.1"/>
</dbReference>
<dbReference type="PROSITE" id="PS50943">
    <property type="entry name" value="HTH_CROC1"/>
    <property type="match status" value="1"/>
</dbReference>
<dbReference type="SMART" id="SM00530">
    <property type="entry name" value="HTH_XRE"/>
    <property type="match status" value="1"/>
</dbReference>
<organism evidence="2 3">
    <name type="scientific">Pedobacter lusitanus</name>
    <dbReference type="NCBI Taxonomy" id="1503925"/>
    <lineage>
        <taxon>Bacteria</taxon>
        <taxon>Pseudomonadati</taxon>
        <taxon>Bacteroidota</taxon>
        <taxon>Sphingobacteriia</taxon>
        <taxon>Sphingobacteriales</taxon>
        <taxon>Sphingobacteriaceae</taxon>
        <taxon>Pedobacter</taxon>
    </lineage>
</organism>
<dbReference type="Pfam" id="PF12844">
    <property type="entry name" value="HTH_19"/>
    <property type="match status" value="1"/>
</dbReference>
<evidence type="ECO:0000313" key="2">
    <source>
        <dbReference type="EMBL" id="KIO75245.1"/>
    </source>
</evidence>
<dbReference type="SUPFAM" id="SSF47413">
    <property type="entry name" value="lambda repressor-like DNA-binding domains"/>
    <property type="match status" value="1"/>
</dbReference>
<reference evidence="2 3" key="1">
    <citation type="submission" date="2015-01" db="EMBL/GenBank/DDBJ databases">
        <title>Draft genome sequence of Pedobacter sp. NL19 isolated from sludge of an effluent treatment pond in an abandoned uranium mine.</title>
        <authorList>
            <person name="Santos T."/>
            <person name="Caetano T."/>
            <person name="Covas C."/>
            <person name="Cruz A."/>
            <person name="Mendo S."/>
        </authorList>
    </citation>
    <scope>NUCLEOTIDE SEQUENCE [LARGE SCALE GENOMIC DNA]</scope>
    <source>
        <strain evidence="2 3">NL19</strain>
    </source>
</reference>
<gene>
    <name evidence="2" type="ORF">TH53_21785</name>
</gene>
<dbReference type="AlphaFoldDB" id="A0A0D0GGH6"/>
<accession>A0A0D0GGH6</accession>
<proteinExistence type="predicted"/>
<dbReference type="CDD" id="cd00093">
    <property type="entry name" value="HTH_XRE"/>
    <property type="match status" value="1"/>
</dbReference>
<name>A0A0D0GGH6_9SPHI</name>
<comment type="caution">
    <text evidence="2">The sequence shown here is derived from an EMBL/GenBank/DDBJ whole genome shotgun (WGS) entry which is preliminary data.</text>
</comment>